<evidence type="ECO:0000256" key="1">
    <source>
        <dbReference type="SAM" id="SignalP"/>
    </source>
</evidence>
<dbReference type="HOGENOM" id="CLU_1959777_0_0_1"/>
<keyword evidence="1" id="KW-0732">Signal</keyword>
<evidence type="ECO:0000313" key="2">
    <source>
        <dbReference type="EMBL" id="CEF77657.1"/>
    </source>
</evidence>
<reference evidence="3 4" key="2">
    <citation type="journal article" date="2010" name="Nature">
        <title>Comparative genomics reveals mobile pathogenicity chromosomes in Fusarium.</title>
        <authorList>
            <person name="Ma L.J."/>
            <person name="van der Does H.C."/>
            <person name="Borkovich K.A."/>
            <person name="Coleman J.J."/>
            <person name="Daboussi M.J."/>
            <person name="Di Pietro A."/>
            <person name="Dufresne M."/>
            <person name="Freitag M."/>
            <person name="Grabherr M."/>
            <person name="Henrissat B."/>
            <person name="Houterman P.M."/>
            <person name="Kang S."/>
            <person name="Shim W.B."/>
            <person name="Woloshuk C."/>
            <person name="Xie X."/>
            <person name="Xu J.R."/>
            <person name="Antoniw J."/>
            <person name="Baker S.E."/>
            <person name="Bluhm B.H."/>
            <person name="Breakspear A."/>
            <person name="Brown D.W."/>
            <person name="Butchko R.A."/>
            <person name="Chapman S."/>
            <person name="Coulson R."/>
            <person name="Coutinho P.M."/>
            <person name="Danchin E.G."/>
            <person name="Diener A."/>
            <person name="Gale L.R."/>
            <person name="Gardiner D.M."/>
            <person name="Goff S."/>
            <person name="Hammond-Kosack K.E."/>
            <person name="Hilburn K."/>
            <person name="Hua-Van A."/>
            <person name="Jonkers W."/>
            <person name="Kazan K."/>
            <person name="Kodira C.D."/>
            <person name="Koehrsen M."/>
            <person name="Kumar L."/>
            <person name="Lee Y.H."/>
            <person name="Li L."/>
            <person name="Manners J.M."/>
            <person name="Miranda-Saavedra D."/>
            <person name="Mukherjee M."/>
            <person name="Park G."/>
            <person name="Park J."/>
            <person name="Park S.Y."/>
            <person name="Proctor R.H."/>
            <person name="Regev A."/>
            <person name="Ruiz-Roldan M.C."/>
            <person name="Sain D."/>
            <person name="Sakthikumar S."/>
            <person name="Sykes S."/>
            <person name="Schwartz D.C."/>
            <person name="Turgeon B.G."/>
            <person name="Wapinski I."/>
            <person name="Yoder O."/>
            <person name="Young S."/>
            <person name="Zeng Q."/>
            <person name="Zhou S."/>
            <person name="Galagan J."/>
            <person name="Cuomo C.A."/>
            <person name="Kistler H.C."/>
            <person name="Rep M."/>
        </authorList>
    </citation>
    <scope>GENOME REANNOTATION</scope>
    <source>
        <strain evidence="4">ATCC MYA-4620 / CBS 123657 / FGSC 9075 / NRRL 31084 / PH-1</strain>
        <strain evidence="3">PH-1 / ATCC MYA-4620 / FGSC 9075 / NRRL 31084</strain>
    </source>
</reference>
<accession>A0A098DGS9</accession>
<dbReference type="VEuPathDB" id="FungiDB:FGRAMPH1_01G11707"/>
<organism evidence="2 4">
    <name type="scientific">Gibberella zeae (strain ATCC MYA-4620 / CBS 123657 / FGSC 9075 / NRRL 31084 / PH-1)</name>
    <name type="common">Wheat head blight fungus</name>
    <name type="synonym">Fusarium graminearum</name>
    <dbReference type="NCBI Taxonomy" id="229533"/>
    <lineage>
        <taxon>Eukaryota</taxon>
        <taxon>Fungi</taxon>
        <taxon>Dikarya</taxon>
        <taxon>Ascomycota</taxon>
        <taxon>Pezizomycotina</taxon>
        <taxon>Sordariomycetes</taxon>
        <taxon>Hypocreomycetidae</taxon>
        <taxon>Hypocreales</taxon>
        <taxon>Nectriaceae</taxon>
        <taxon>Fusarium</taxon>
    </lineage>
</organism>
<name>I1RGT0_GIBZE</name>
<dbReference type="EnsemblFungi" id="CEF77657">
    <property type="protein sequence ID" value="CEF77657"/>
    <property type="gene ID" value="FGRRES_02957"/>
</dbReference>
<feature type="signal peptide" evidence="1">
    <location>
        <begin position="1"/>
        <end position="20"/>
    </location>
</feature>
<sequence>MLRNIILMLTALGVVVTVSARIATKDDDYTNLPEPIMTRLAPLVNSDLAPDNRVKDSYVIYLRPGHSLDDHAKAIKHDLKQHIDHVYSFIEDKVVYVGIAIDKDLLAAIRGDPKVEKVEVQGSASPAPM</sequence>
<reference evidence="3 4" key="1">
    <citation type="journal article" date="2007" name="Science">
        <title>The Fusarium graminearum genome reveals a link between localized polymorphism and pathogen specialization.</title>
        <authorList>
            <person name="Cuomo C.A."/>
            <person name="Gueldener U."/>
            <person name="Xu J.-R."/>
            <person name="Trail F."/>
            <person name="Turgeon B.G."/>
            <person name="Di Pietro A."/>
            <person name="Walton J.D."/>
            <person name="Ma L.-J."/>
            <person name="Baker S.E."/>
            <person name="Rep M."/>
            <person name="Adam G."/>
            <person name="Antoniw J."/>
            <person name="Baldwin T."/>
            <person name="Calvo S.E."/>
            <person name="Chang Y.-L."/>
            <person name="DeCaprio D."/>
            <person name="Gale L.R."/>
            <person name="Gnerre S."/>
            <person name="Goswami R.S."/>
            <person name="Hammond-Kosack K."/>
            <person name="Harris L.J."/>
            <person name="Hilburn K."/>
            <person name="Kennell J.C."/>
            <person name="Kroken S."/>
            <person name="Magnuson J.K."/>
            <person name="Mannhaupt G."/>
            <person name="Mauceli E.W."/>
            <person name="Mewes H.-W."/>
            <person name="Mitterbauer R."/>
            <person name="Muehlbauer G."/>
            <person name="Muensterkoetter M."/>
            <person name="Nelson D."/>
            <person name="O'Donnell K."/>
            <person name="Ouellet T."/>
            <person name="Qi W."/>
            <person name="Quesneville H."/>
            <person name="Roncero M.I.G."/>
            <person name="Seong K.-Y."/>
            <person name="Tetko I.V."/>
            <person name="Urban M."/>
            <person name="Waalwijk C."/>
            <person name="Ward T.J."/>
            <person name="Yao J."/>
            <person name="Birren B.W."/>
            <person name="Kistler H.C."/>
        </authorList>
    </citation>
    <scope>NUCLEOTIDE SEQUENCE [LARGE SCALE GENOMIC DNA]</scope>
    <source>
        <strain evidence="4">ATCC MYA-4620 / CBS 123657 / FGSC 9075 / NRRL 31084 / PH-1</strain>
        <strain evidence="3">PH-1 / ATCC MYA-4620 / FGSC 9075 / NRRL 31084</strain>
    </source>
</reference>
<dbReference type="OrthoDB" id="5091972at2759"/>
<gene>
    <name evidence="3" type="primary">FG02957.1</name>
    <name evidence="2" type="ORF">FGRAMPH1_01T11707</name>
</gene>
<feature type="chain" id="PRO_5010124213" evidence="1">
    <location>
        <begin position="21"/>
        <end position="129"/>
    </location>
</feature>
<dbReference type="InParanoid" id="I1RGT0"/>
<reference evidence="2 4" key="3">
    <citation type="journal article" date="2015" name="BMC Genomics">
        <title>The completed genome sequence of the pathogenic ascomycete fungus Fusarium graminearum.</title>
        <authorList>
            <person name="King R."/>
            <person name="Urban M."/>
            <person name="Hammond-Kosack M.C."/>
            <person name="Hassani-Pak K."/>
            <person name="Hammond-Kosack K.E."/>
        </authorList>
    </citation>
    <scope>NUCLEOTIDE SEQUENCE [LARGE SCALE GENOMIC DNA]</scope>
    <source>
        <strain evidence="4">ATCC MYA-4620 / CBS 123657 / FGSC 9075 / NRRL 31084 / PH-1</strain>
        <strain evidence="2">PH-1</strain>
    </source>
</reference>
<dbReference type="RefSeq" id="XP_011322838.1">
    <property type="nucleotide sequence ID" value="XM_011324536.1"/>
</dbReference>
<proteinExistence type="predicted"/>
<evidence type="ECO:0000313" key="4">
    <source>
        <dbReference type="Proteomes" id="UP000070720"/>
    </source>
</evidence>
<protein>
    <submittedName>
        <fullName evidence="2">Chromosome 2, complete genome</fullName>
    </submittedName>
</protein>
<evidence type="ECO:0000313" key="3">
    <source>
        <dbReference type="EnsemblFungi" id="CEF77657"/>
    </source>
</evidence>
<reference evidence="3" key="4">
    <citation type="submission" date="2017-01" db="UniProtKB">
        <authorList>
            <consortium name="EnsemblFungi"/>
        </authorList>
    </citation>
    <scope>IDENTIFICATION</scope>
    <source>
        <strain evidence="3">PH-1 / ATCC MYA-4620 / FGSC 9075 / NRRL 31084</strain>
    </source>
</reference>
<dbReference type="AlphaFoldDB" id="I1RGT0"/>
<dbReference type="EMBL" id="HG970333">
    <property type="protein sequence ID" value="CEF77657.1"/>
    <property type="molecule type" value="Genomic_DNA"/>
</dbReference>
<dbReference type="KEGG" id="fgr:FGSG_02957"/>
<keyword evidence="4" id="KW-1185">Reference proteome</keyword>
<accession>I1RGT0</accession>
<dbReference type="Proteomes" id="UP000070720">
    <property type="component" value="Chromosome 2"/>
</dbReference>